<evidence type="ECO:0000313" key="4">
    <source>
        <dbReference type="Proteomes" id="UP000469724"/>
    </source>
</evidence>
<dbReference type="RefSeq" id="WP_163301110.1">
    <property type="nucleotide sequence ID" value="NZ_JAAGRQ010000013.1"/>
</dbReference>
<comment type="caution">
    <text evidence="3">The sequence shown here is derived from an EMBL/GenBank/DDBJ whole genome shotgun (WGS) entry which is preliminary data.</text>
</comment>
<evidence type="ECO:0000313" key="3">
    <source>
        <dbReference type="EMBL" id="NDY56055.1"/>
    </source>
</evidence>
<keyword evidence="2" id="KW-0812">Transmembrane</keyword>
<feature type="transmembrane region" description="Helical" evidence="2">
    <location>
        <begin position="12"/>
        <end position="31"/>
    </location>
</feature>
<evidence type="ECO:0000256" key="2">
    <source>
        <dbReference type="SAM" id="Phobius"/>
    </source>
</evidence>
<organism evidence="3 4">
    <name type="scientific">Desulfolutivibrio sulfodismutans</name>
    <dbReference type="NCBI Taxonomy" id="63561"/>
    <lineage>
        <taxon>Bacteria</taxon>
        <taxon>Pseudomonadati</taxon>
        <taxon>Thermodesulfobacteriota</taxon>
        <taxon>Desulfovibrionia</taxon>
        <taxon>Desulfovibrionales</taxon>
        <taxon>Desulfovibrionaceae</taxon>
        <taxon>Desulfolutivibrio</taxon>
    </lineage>
</organism>
<keyword evidence="2" id="KW-0472">Membrane</keyword>
<evidence type="ECO:0008006" key="5">
    <source>
        <dbReference type="Google" id="ProtNLM"/>
    </source>
</evidence>
<feature type="compositionally biased region" description="Low complexity" evidence="1">
    <location>
        <begin position="113"/>
        <end position="127"/>
    </location>
</feature>
<dbReference type="EMBL" id="JAAGRQ010000013">
    <property type="protein sequence ID" value="NDY56055.1"/>
    <property type="molecule type" value="Genomic_DNA"/>
</dbReference>
<gene>
    <name evidence="3" type="ORF">G3N56_04755</name>
</gene>
<evidence type="ECO:0000256" key="1">
    <source>
        <dbReference type="SAM" id="MobiDB-lite"/>
    </source>
</evidence>
<accession>A0A7K3NJX8</accession>
<protein>
    <recommendedName>
        <fullName evidence="5">Cell division protein FtsL</fullName>
    </recommendedName>
</protein>
<name>A0A7K3NJX8_9BACT</name>
<reference evidence="3 4" key="1">
    <citation type="submission" date="2020-02" db="EMBL/GenBank/DDBJ databases">
        <title>Comparative genomics of sulfur disproportionating microorganisms.</title>
        <authorList>
            <person name="Ward L.M."/>
            <person name="Bertran E."/>
            <person name="Johnston D.T."/>
        </authorList>
    </citation>
    <scope>NUCLEOTIDE SEQUENCE [LARGE SCALE GENOMIC DNA]</scope>
    <source>
        <strain evidence="3 4">DSM 3696</strain>
    </source>
</reference>
<feature type="region of interest" description="Disordered" evidence="1">
    <location>
        <begin position="113"/>
        <end position="149"/>
    </location>
</feature>
<keyword evidence="4" id="KW-1185">Reference proteome</keyword>
<sequence length="149" mass="15967">MSSMSREWAFSMAFSLLLMLVFGMGLVWLNIERVDMAYEITRLQGEIDQATALSAKLEVERDTLITPGRLRELAVQFGLGPAKSGQIRWVGESGESIGDTKAADAVQARGNVANAAEKAASAKPKGGQRADKAAKAARPAPDTQAPYEN</sequence>
<keyword evidence="2" id="KW-1133">Transmembrane helix</keyword>
<proteinExistence type="predicted"/>
<dbReference type="Proteomes" id="UP000469724">
    <property type="component" value="Unassembled WGS sequence"/>
</dbReference>
<dbReference type="AlphaFoldDB" id="A0A7K3NJX8"/>